<name>Q3AFG1_CARHZ</name>
<dbReference type="InParanoid" id="Q3AFG1"/>
<reference evidence="1 2" key="1">
    <citation type="journal article" date="2005" name="PLoS Genet.">
        <title>Life in hot carbon monoxide: the complete genome sequence of Carboxydothermus hydrogenoformans Z-2901.</title>
        <authorList>
            <person name="Wu M."/>
            <person name="Ren Q."/>
            <person name="Durkin A.S."/>
            <person name="Daugherty S.C."/>
            <person name="Brinkac L.M."/>
            <person name="Dodson R.J."/>
            <person name="Madupu R."/>
            <person name="Sullivan S.A."/>
            <person name="Kolonay J.F."/>
            <person name="Haft D.H."/>
            <person name="Nelson W.C."/>
            <person name="Tallon L.J."/>
            <person name="Jones K.M."/>
            <person name="Ulrich L.E."/>
            <person name="Gonzalez J.M."/>
            <person name="Zhulin I.B."/>
            <person name="Robb F.T."/>
            <person name="Eisen J.A."/>
        </authorList>
    </citation>
    <scope>NUCLEOTIDE SEQUENCE [LARGE SCALE GENOMIC DNA]</scope>
    <source>
        <strain evidence="2">ATCC BAA-161 / DSM 6008 / Z-2901</strain>
    </source>
</reference>
<dbReference type="STRING" id="246194.CHY_0251"/>
<dbReference type="AlphaFoldDB" id="Q3AFG1"/>
<dbReference type="Proteomes" id="UP000002706">
    <property type="component" value="Chromosome"/>
</dbReference>
<dbReference type="KEGG" id="chy:CHY_0251"/>
<evidence type="ECO:0000313" key="2">
    <source>
        <dbReference type="Proteomes" id="UP000002706"/>
    </source>
</evidence>
<sequence>MLFFFYLFISSGLEAKIKVIPKRKGDGDAEY</sequence>
<dbReference type="EMBL" id="CP000141">
    <property type="protein sequence ID" value="ABB14767.1"/>
    <property type="molecule type" value="Genomic_DNA"/>
</dbReference>
<gene>
    <name evidence="1" type="ordered locus">CHY_0251</name>
</gene>
<accession>Q3AFG1</accession>
<organism evidence="1 2">
    <name type="scientific">Carboxydothermus hydrogenoformans (strain ATCC BAA-161 / DSM 6008 / Z-2901)</name>
    <dbReference type="NCBI Taxonomy" id="246194"/>
    <lineage>
        <taxon>Bacteria</taxon>
        <taxon>Bacillati</taxon>
        <taxon>Bacillota</taxon>
        <taxon>Clostridia</taxon>
        <taxon>Thermoanaerobacterales</taxon>
        <taxon>Thermoanaerobacteraceae</taxon>
        <taxon>Carboxydothermus</taxon>
    </lineage>
</organism>
<keyword evidence="2" id="KW-1185">Reference proteome</keyword>
<protein>
    <submittedName>
        <fullName evidence="1">Uncharacterized protein</fullName>
    </submittedName>
</protein>
<proteinExistence type="predicted"/>
<dbReference type="HOGENOM" id="CLU_3395695_0_0_9"/>
<evidence type="ECO:0000313" key="1">
    <source>
        <dbReference type="EMBL" id="ABB14767.1"/>
    </source>
</evidence>